<evidence type="ECO:0000313" key="2">
    <source>
        <dbReference type="Proteomes" id="UP000323454"/>
    </source>
</evidence>
<dbReference type="EMBL" id="VUOB01000047">
    <property type="protein sequence ID" value="KAA2257116.1"/>
    <property type="molecule type" value="Genomic_DNA"/>
</dbReference>
<evidence type="ECO:0008006" key="3">
    <source>
        <dbReference type="Google" id="ProtNLM"/>
    </source>
</evidence>
<proteinExistence type="predicted"/>
<reference evidence="1 2" key="2">
    <citation type="submission" date="2019-09" db="EMBL/GenBank/DDBJ databases">
        <authorList>
            <person name="Jin C."/>
        </authorList>
    </citation>
    <scope>NUCLEOTIDE SEQUENCE [LARGE SCALE GENOMIC DNA]</scope>
    <source>
        <strain evidence="1 2">AN110305</strain>
    </source>
</reference>
<comment type="caution">
    <text evidence="1">The sequence shown here is derived from an EMBL/GenBank/DDBJ whole genome shotgun (WGS) entry which is preliminary data.</text>
</comment>
<evidence type="ECO:0000313" key="1">
    <source>
        <dbReference type="EMBL" id="KAA2257116.1"/>
    </source>
</evidence>
<accession>A0A5B2X1N2</accession>
<keyword evidence="2" id="KW-1185">Reference proteome</keyword>
<dbReference type="RefSeq" id="WP_149852349.1">
    <property type="nucleotide sequence ID" value="NZ_VUOB01000047.1"/>
</dbReference>
<gene>
    <name evidence="1" type="ORF">F0L68_25595</name>
</gene>
<dbReference type="OrthoDB" id="9816340at2"/>
<organism evidence="1 2">
    <name type="scientific">Solihabitans fulvus</name>
    <dbReference type="NCBI Taxonomy" id="1892852"/>
    <lineage>
        <taxon>Bacteria</taxon>
        <taxon>Bacillati</taxon>
        <taxon>Actinomycetota</taxon>
        <taxon>Actinomycetes</taxon>
        <taxon>Pseudonocardiales</taxon>
        <taxon>Pseudonocardiaceae</taxon>
        <taxon>Solihabitans</taxon>
    </lineage>
</organism>
<protein>
    <recommendedName>
        <fullName evidence="3">SWIM zinc finger family protein</fullName>
    </recommendedName>
</protein>
<dbReference type="AlphaFoldDB" id="A0A5B2X1N2"/>
<name>A0A5B2X1N2_9PSEU</name>
<dbReference type="Proteomes" id="UP000323454">
    <property type="component" value="Unassembled WGS sequence"/>
</dbReference>
<reference evidence="1 2" key="1">
    <citation type="submission" date="2019-09" db="EMBL/GenBank/DDBJ databases">
        <title>Goodfellowia gen. nov., a new genus of the Pseudonocardineae related to Actinoalloteichus, containing Goodfellowia coeruleoviolacea gen. nov., comb. nov. gen. nov., comb. nov.</title>
        <authorList>
            <person name="Labeda D."/>
        </authorList>
    </citation>
    <scope>NUCLEOTIDE SEQUENCE [LARGE SCALE GENOMIC DNA]</scope>
    <source>
        <strain evidence="1 2">AN110305</strain>
    </source>
</reference>
<sequence length="319" mass="33731">MDAGEQRRSRARAKSGRDRADAVRGGVAGLREWLLDLADGGIAGLPGRDGAWWQAIAARMVDAQARGLASAITELSGLVAAAGPRWAEEAADRIGGLYLLCQLAERAWRTDDELAAVVRGRLGFTVPEAEVLAGDGWRDRWVPLLRVEEDDGPVRTLRQFAVGRERGEWVVVVRHAVGGARPAAALPHGSETDAVLHPYPGATPRRVAVGEVIDSAPPGPVAVPADWRAAMAGLTEVLLADPWRRLHPVGCAGLRLTLGDAPVAVDRAGAALPVRADRAFELTLALTGGRRFDGWGLWDGRTLRLGAVAEPGSGPQVVG</sequence>